<evidence type="ECO:0000256" key="7">
    <source>
        <dbReference type="ARBA" id="ARBA00023069"/>
    </source>
</evidence>
<keyword evidence="14" id="KW-1185">Reference proteome</keyword>
<dbReference type="InterPro" id="IPR000048">
    <property type="entry name" value="IQ_motif_EF-hand-BS"/>
</dbReference>
<dbReference type="PANTHER" id="PTHR31598">
    <property type="entry name" value="IQ DOMAIN-CONTAINING PROTEIN D"/>
    <property type="match status" value="1"/>
</dbReference>
<reference evidence="13 14" key="1">
    <citation type="submission" date="2019-09" db="EMBL/GenBank/DDBJ databases">
        <title>Bird 10,000 Genomes (B10K) Project - Family phase.</title>
        <authorList>
            <person name="Zhang G."/>
        </authorList>
    </citation>
    <scope>NUCLEOTIDE SEQUENCE [LARGE SCALE GENOMIC DNA]</scope>
    <source>
        <strain evidence="13">B10K-DU-001-39</strain>
        <tissue evidence="13">Muscle</tissue>
    </source>
</reference>
<gene>
    <name evidence="13" type="primary">Iqcd</name>
    <name evidence="13" type="ORF">ALELAT_R05167</name>
</gene>
<accession>A0A7L0WRY6</accession>
<evidence type="ECO:0000256" key="5">
    <source>
        <dbReference type="ARBA" id="ARBA00022490"/>
    </source>
</evidence>
<evidence type="ECO:0000256" key="12">
    <source>
        <dbReference type="SAM" id="Coils"/>
    </source>
</evidence>
<comment type="subcellular location">
    <subcellularLocation>
        <location evidence="2">Cytoplasm</location>
        <location evidence="2">Cytoskeleton</location>
        <location evidence="2">Flagellum axoneme</location>
    </subcellularLocation>
</comment>
<keyword evidence="8" id="KW-0206">Cytoskeleton</keyword>
<dbReference type="PANTHER" id="PTHR31598:SF1">
    <property type="entry name" value="DYNEIN REGULATORY COMPLEX PROTEIN 10"/>
    <property type="match status" value="1"/>
</dbReference>
<name>A0A7L0WRY6_ALELA</name>
<proteinExistence type="inferred from homology"/>
<evidence type="ECO:0000256" key="8">
    <source>
        <dbReference type="ARBA" id="ARBA00023212"/>
    </source>
</evidence>
<sequence>GNVTPKKAAIALGAVKVLDPRWLKPNSVETERIISVLDETTAKLELSCLIPHVINSLDRFADLLGPEITNNLMEHQKLSKQIGQLLASPEEDAVKAEERRGSLHLLEQNLKRSVRNILRLLLASPSLCKALKHEVWARNPAAEAFIKAFGEFRNFMLERLLTSPTEEEERVQLMEDISLRIKRNTETMTTLQAELAAAVRTRDEEIQKKDNMIKDLKNSMQDVAEDSKTNILQVKWEAEKQEKEELQASQARCAGLQQDIQQLEAQLNKLILEHRASELALRKRKCRVETEILNWIQTYDTDMAEKQAEYEEVLAAYTEEEAELSLLMQKHAVLLQEYSQIEEERRIYQEKQQQALEELATMTRAAIRIQAFWRGYLIRSTLRPKKKKKGKGKGKDK</sequence>
<dbReference type="Gene3D" id="1.20.5.190">
    <property type="match status" value="1"/>
</dbReference>
<dbReference type="CDD" id="cd23767">
    <property type="entry name" value="IQCD"/>
    <property type="match status" value="1"/>
</dbReference>
<evidence type="ECO:0000256" key="4">
    <source>
        <dbReference type="ARBA" id="ARBA00021752"/>
    </source>
</evidence>
<evidence type="ECO:0000256" key="6">
    <source>
        <dbReference type="ARBA" id="ARBA00022846"/>
    </source>
</evidence>
<protein>
    <recommendedName>
        <fullName evidence="4">Dynein regulatory complex protein 10</fullName>
    </recommendedName>
    <alternativeName>
        <fullName evidence="10">IQ domain-containing protein D</fullName>
    </alternativeName>
</protein>
<feature type="non-terminal residue" evidence="13">
    <location>
        <position position="397"/>
    </location>
</feature>
<dbReference type="InterPro" id="IPR042815">
    <property type="entry name" value="DRC10"/>
</dbReference>
<evidence type="ECO:0000256" key="2">
    <source>
        <dbReference type="ARBA" id="ARBA00004611"/>
    </source>
</evidence>
<evidence type="ECO:0000256" key="10">
    <source>
        <dbReference type="ARBA" id="ARBA00032180"/>
    </source>
</evidence>
<organism evidence="13 14">
    <name type="scientific">Alectura lathami</name>
    <name type="common">Australian brush turkey</name>
    <dbReference type="NCBI Taxonomy" id="81907"/>
    <lineage>
        <taxon>Eukaryota</taxon>
        <taxon>Metazoa</taxon>
        <taxon>Chordata</taxon>
        <taxon>Craniata</taxon>
        <taxon>Vertebrata</taxon>
        <taxon>Euteleostomi</taxon>
        <taxon>Archelosauria</taxon>
        <taxon>Archosauria</taxon>
        <taxon>Dinosauria</taxon>
        <taxon>Saurischia</taxon>
        <taxon>Theropoda</taxon>
        <taxon>Coelurosauria</taxon>
        <taxon>Aves</taxon>
        <taxon>Neognathae</taxon>
        <taxon>Galloanserae</taxon>
        <taxon>Galliformes</taxon>
        <taxon>Megapodiidae</taxon>
        <taxon>Alectura</taxon>
    </lineage>
</organism>
<comment type="subunit">
    <text evidence="11">Component of the nexin-dynein regulatory complex (N-DRC). Interacts with CFAP52.</text>
</comment>
<dbReference type="OrthoDB" id="536093at2759"/>
<keyword evidence="9" id="KW-0966">Cell projection</keyword>
<dbReference type="EMBL" id="VXAV01010632">
    <property type="protein sequence ID" value="NXL94356.1"/>
    <property type="molecule type" value="Genomic_DNA"/>
</dbReference>
<comment type="function">
    <text evidence="1">Component of the nexin-dynein regulatory complex (N-DRC), a key regulator of ciliary/flagellar motility which maintains the alignment and integrity of the distal axoneme and regulates microtubule sliding in motile axonemes.</text>
</comment>
<evidence type="ECO:0000256" key="1">
    <source>
        <dbReference type="ARBA" id="ARBA00003029"/>
    </source>
</evidence>
<dbReference type="Proteomes" id="UP000562322">
    <property type="component" value="Unassembled WGS sequence"/>
</dbReference>
<feature type="non-terminal residue" evidence="13">
    <location>
        <position position="1"/>
    </location>
</feature>
<keyword evidence="6" id="KW-0282">Flagellum</keyword>
<dbReference type="Pfam" id="PF00612">
    <property type="entry name" value="IQ"/>
    <property type="match status" value="1"/>
</dbReference>
<comment type="caution">
    <text evidence="13">The sequence shown here is derived from an EMBL/GenBank/DDBJ whole genome shotgun (WGS) entry which is preliminary data.</text>
</comment>
<dbReference type="SMART" id="SM00015">
    <property type="entry name" value="IQ"/>
    <property type="match status" value="1"/>
</dbReference>
<evidence type="ECO:0000256" key="9">
    <source>
        <dbReference type="ARBA" id="ARBA00023273"/>
    </source>
</evidence>
<dbReference type="AlphaFoldDB" id="A0A7L0WRY6"/>
<keyword evidence="5" id="KW-0963">Cytoplasm</keyword>
<evidence type="ECO:0000313" key="13">
    <source>
        <dbReference type="EMBL" id="NXL94356.1"/>
    </source>
</evidence>
<evidence type="ECO:0000256" key="3">
    <source>
        <dbReference type="ARBA" id="ARBA00009071"/>
    </source>
</evidence>
<evidence type="ECO:0000256" key="11">
    <source>
        <dbReference type="ARBA" id="ARBA00046836"/>
    </source>
</evidence>
<dbReference type="PROSITE" id="PS50096">
    <property type="entry name" value="IQ"/>
    <property type="match status" value="1"/>
</dbReference>
<keyword evidence="12" id="KW-0175">Coiled coil</keyword>
<keyword evidence="7" id="KW-0969">Cilium</keyword>
<feature type="coiled-coil region" evidence="12">
    <location>
        <begin position="206"/>
        <end position="358"/>
    </location>
</feature>
<comment type="similarity">
    <text evidence="3">Belongs to the DRC10 family.</text>
</comment>
<evidence type="ECO:0000313" key="14">
    <source>
        <dbReference type="Proteomes" id="UP000562322"/>
    </source>
</evidence>